<dbReference type="Proteomes" id="UP001501721">
    <property type="component" value="Unassembled WGS sequence"/>
</dbReference>
<keyword evidence="6" id="KW-1185">Reference proteome</keyword>
<gene>
    <name evidence="5" type="ORF">GCM10010422_62010</name>
</gene>
<comment type="caution">
    <text evidence="5">The sequence shown here is derived from an EMBL/GenBank/DDBJ whole genome shotgun (WGS) entry which is preliminary data.</text>
</comment>
<evidence type="ECO:0000256" key="2">
    <source>
        <dbReference type="ARBA" id="ARBA00007131"/>
    </source>
</evidence>
<dbReference type="Gene3D" id="3.40.50.970">
    <property type="match status" value="1"/>
</dbReference>
<reference evidence="5 6" key="1">
    <citation type="journal article" date="2019" name="Int. J. Syst. Evol. Microbiol.">
        <title>The Global Catalogue of Microorganisms (GCM) 10K type strain sequencing project: providing services to taxonomists for standard genome sequencing and annotation.</title>
        <authorList>
            <consortium name="The Broad Institute Genomics Platform"/>
            <consortium name="The Broad Institute Genome Sequencing Center for Infectious Disease"/>
            <person name="Wu L."/>
            <person name="Ma J."/>
        </authorList>
    </citation>
    <scope>NUCLEOTIDE SEQUENCE [LARGE SCALE GENOMIC DNA]</scope>
    <source>
        <strain evidence="5 6">JCM 6923</strain>
    </source>
</reference>
<name>A0ABN3MNX1_9ACTN</name>
<evidence type="ECO:0000256" key="3">
    <source>
        <dbReference type="ARBA" id="ARBA00023052"/>
    </source>
</evidence>
<dbReference type="InterPro" id="IPR029061">
    <property type="entry name" value="THDP-binding"/>
</dbReference>
<dbReference type="PANTHER" id="PTHR47514">
    <property type="entry name" value="TRANSKETOLASE N-TERMINAL SECTION-RELATED"/>
    <property type="match status" value="1"/>
</dbReference>
<proteinExistence type="inferred from homology"/>
<protein>
    <submittedName>
        <fullName evidence="5">Transketolase</fullName>
    </submittedName>
</protein>
<dbReference type="Pfam" id="PF00456">
    <property type="entry name" value="Transketolase_N"/>
    <property type="match status" value="1"/>
</dbReference>
<evidence type="ECO:0000313" key="6">
    <source>
        <dbReference type="Proteomes" id="UP001501721"/>
    </source>
</evidence>
<comment type="cofactor">
    <cofactor evidence="1">
        <name>thiamine diphosphate</name>
        <dbReference type="ChEBI" id="CHEBI:58937"/>
    </cofactor>
</comment>
<evidence type="ECO:0000313" key="5">
    <source>
        <dbReference type="EMBL" id="GAA2503659.1"/>
    </source>
</evidence>
<feature type="domain" description="Transketolase N-terminal" evidence="4">
    <location>
        <begin position="60"/>
        <end position="248"/>
    </location>
</feature>
<sequence length="266" mass="28163">MQGNNTALDSVIAHDFLGVDLKFGRGCTLSYMTITTDEHHAHEYADLPRLMSMMTGDEKHGPAATSTLDVLWVLYDRVLRVTPERTADPGRDRFLLSKGHGPMAYYAVLAAKGFLPVEWLPGFGGYDSPLGHHPDRMLVPGAEIGSGSLGHGLPIGVGTALGLRAQGLGDPAVWVLIGDAELDEGSNHEAIAFAGPAGLDRLHTVVVDNSSASHARPGGIAARFEAAGWSAATVDGRDHTALYEAFTAPHPGRPHVVVARVEPKNA</sequence>
<evidence type="ECO:0000256" key="1">
    <source>
        <dbReference type="ARBA" id="ARBA00001964"/>
    </source>
</evidence>
<keyword evidence="3" id="KW-0786">Thiamine pyrophosphate</keyword>
<organism evidence="5 6">
    <name type="scientific">Streptomyces graminearus</name>
    <dbReference type="NCBI Taxonomy" id="284030"/>
    <lineage>
        <taxon>Bacteria</taxon>
        <taxon>Bacillati</taxon>
        <taxon>Actinomycetota</taxon>
        <taxon>Actinomycetes</taxon>
        <taxon>Kitasatosporales</taxon>
        <taxon>Streptomycetaceae</taxon>
        <taxon>Streptomyces</taxon>
    </lineage>
</organism>
<accession>A0ABN3MNX1</accession>
<dbReference type="InterPro" id="IPR005474">
    <property type="entry name" value="Transketolase_N"/>
</dbReference>
<dbReference type="SUPFAM" id="SSF52518">
    <property type="entry name" value="Thiamin diphosphate-binding fold (THDP-binding)"/>
    <property type="match status" value="1"/>
</dbReference>
<evidence type="ECO:0000259" key="4">
    <source>
        <dbReference type="Pfam" id="PF00456"/>
    </source>
</evidence>
<comment type="similarity">
    <text evidence="2">Belongs to the transketolase family.</text>
</comment>
<dbReference type="PANTHER" id="PTHR47514:SF1">
    <property type="entry name" value="TRANSKETOLASE N-TERMINAL SECTION-RELATED"/>
    <property type="match status" value="1"/>
</dbReference>
<dbReference type="EMBL" id="BAAATL010000034">
    <property type="protein sequence ID" value="GAA2503659.1"/>
    <property type="molecule type" value="Genomic_DNA"/>
</dbReference>